<keyword evidence="1" id="KW-0732">Signal</keyword>
<evidence type="ECO:0000256" key="1">
    <source>
        <dbReference type="SAM" id="SignalP"/>
    </source>
</evidence>
<sequence>MSHPVMSLQFFVFSTLCLFVIRSHAKCEIKDVMGCVVHMKSRNVIIDADIMKIVYNVSSEAKLLHMCRTYNDVLACLRQKTSMCADEDLRVKLTEVSRLLLFLCSPFSLKNQKTLLEVAPCTKKVLQTPLSLPNCTNHDFSSKLTICRKKCKSNSVDCQSQVQMSELAVCSVVSIENNDILQSGKQMAKVLATKLDEFAENGHAYIESITGSRQQSDVEEKNIVPKQALNELFSAIASLSQSMRQQQHTNGSSIA</sequence>
<dbReference type="Proteomes" id="UP001175271">
    <property type="component" value="Unassembled WGS sequence"/>
</dbReference>
<protein>
    <recommendedName>
        <fullName evidence="4">Chondroitin proteoglycan 4 domain-containing protein</fullName>
    </recommendedName>
</protein>
<proteinExistence type="predicted"/>
<comment type="caution">
    <text evidence="2">The sequence shown here is derived from an EMBL/GenBank/DDBJ whole genome shotgun (WGS) entry which is preliminary data.</text>
</comment>
<reference evidence="2" key="1">
    <citation type="submission" date="2023-06" db="EMBL/GenBank/DDBJ databases">
        <title>Genomic analysis of the entomopathogenic nematode Steinernema hermaphroditum.</title>
        <authorList>
            <person name="Schwarz E.M."/>
            <person name="Heppert J.K."/>
            <person name="Baniya A."/>
            <person name="Schwartz H.T."/>
            <person name="Tan C.-H."/>
            <person name="Antoshechkin I."/>
            <person name="Sternberg P.W."/>
            <person name="Goodrich-Blair H."/>
            <person name="Dillman A.R."/>
        </authorList>
    </citation>
    <scope>NUCLEOTIDE SEQUENCE</scope>
    <source>
        <strain evidence="2">PS9179</strain>
        <tissue evidence="2">Whole animal</tissue>
    </source>
</reference>
<accession>A0AA39LH13</accession>
<evidence type="ECO:0008006" key="4">
    <source>
        <dbReference type="Google" id="ProtNLM"/>
    </source>
</evidence>
<evidence type="ECO:0000313" key="3">
    <source>
        <dbReference type="Proteomes" id="UP001175271"/>
    </source>
</evidence>
<evidence type="ECO:0000313" key="2">
    <source>
        <dbReference type="EMBL" id="KAK0396784.1"/>
    </source>
</evidence>
<gene>
    <name evidence="2" type="ORF">QR680_001852</name>
</gene>
<name>A0AA39LH13_9BILA</name>
<organism evidence="2 3">
    <name type="scientific">Steinernema hermaphroditum</name>
    <dbReference type="NCBI Taxonomy" id="289476"/>
    <lineage>
        <taxon>Eukaryota</taxon>
        <taxon>Metazoa</taxon>
        <taxon>Ecdysozoa</taxon>
        <taxon>Nematoda</taxon>
        <taxon>Chromadorea</taxon>
        <taxon>Rhabditida</taxon>
        <taxon>Tylenchina</taxon>
        <taxon>Panagrolaimomorpha</taxon>
        <taxon>Strongyloidoidea</taxon>
        <taxon>Steinernematidae</taxon>
        <taxon>Steinernema</taxon>
    </lineage>
</organism>
<dbReference type="EMBL" id="JAUCMV010000005">
    <property type="protein sequence ID" value="KAK0396784.1"/>
    <property type="molecule type" value="Genomic_DNA"/>
</dbReference>
<keyword evidence="3" id="KW-1185">Reference proteome</keyword>
<feature type="signal peptide" evidence="1">
    <location>
        <begin position="1"/>
        <end position="25"/>
    </location>
</feature>
<dbReference type="AlphaFoldDB" id="A0AA39LH13"/>
<feature type="chain" id="PRO_5041365488" description="Chondroitin proteoglycan 4 domain-containing protein" evidence="1">
    <location>
        <begin position="26"/>
        <end position="255"/>
    </location>
</feature>